<comment type="subcellular location">
    <subcellularLocation>
        <location evidence="1">Membrane</location>
    </subcellularLocation>
</comment>
<reference evidence="4" key="1">
    <citation type="submission" date="2019-08" db="EMBL/GenBank/DDBJ databases">
        <authorList>
            <person name="Kucharzyk K."/>
            <person name="Murdoch R.W."/>
            <person name="Higgins S."/>
            <person name="Loffler F."/>
        </authorList>
    </citation>
    <scope>NUCLEOTIDE SEQUENCE</scope>
</reference>
<dbReference type="CDD" id="cd06576">
    <property type="entry name" value="PASTA_Pbp2x-like_1"/>
    <property type="match status" value="1"/>
</dbReference>
<dbReference type="GO" id="GO:0008658">
    <property type="term" value="F:penicillin binding"/>
    <property type="evidence" value="ECO:0007669"/>
    <property type="project" value="InterPro"/>
</dbReference>
<dbReference type="AlphaFoldDB" id="A0A644Z698"/>
<sequence length="551" mass="59288">MPNSYENFIDAVDGYNLHLTLNATIQYYAERILQEGIETFEVRNGGFCIIMDPKTGAIYAMANVPNYDLNNPRAVADEETLEKLAQMKADPSVTEEQYLKALGDAQFEQWRSKAVNDTYEPGSTFKSLVVAAALEEGAVNENTSFYCTGSVQLAGFTIRCHKRTGHGSQTLREAVMNSCNPAFIAIGQKLGAEKFYQYLEDYGLLTTTGIDMQGEGKGNVWDRNFFLSEQGISSLATASFGQRLTVTPISLITAAASVINGGYLMEPYVLESVTDQAGNTVSVQEPTVVRQVISEQTSEKVRSILESVVGDGGTGKNAYVAGYRIGGKTGTSETLVKDEFIVSFLGFAPADDPKVIVLLAYDSPTPNSPGSNYTSGGWYISGGNMAALMAGRLIGDVLDYMGVEKQYTQDELSGADTLVPKVTDVSLTEAQRPLKNSGLAWRVVGSGSAVTGQIPVQGASIPKNSQVVLYLGEEKPTALITVPDLTGLSPQTVRDRLQSAGLYLRATGAQKYYTEDTIAASQSVLGGTQVEPGSVIEVFFIDNQVRDYAAN</sequence>
<dbReference type="Pfam" id="PF03793">
    <property type="entry name" value="PASTA"/>
    <property type="match status" value="2"/>
</dbReference>
<dbReference type="Pfam" id="PF00905">
    <property type="entry name" value="Transpeptidase"/>
    <property type="match status" value="1"/>
</dbReference>
<dbReference type="Gene3D" id="3.30.10.20">
    <property type="match status" value="1"/>
</dbReference>
<evidence type="ECO:0000256" key="1">
    <source>
        <dbReference type="ARBA" id="ARBA00004370"/>
    </source>
</evidence>
<dbReference type="InterPro" id="IPR005543">
    <property type="entry name" value="PASTA_dom"/>
</dbReference>
<dbReference type="EMBL" id="VSSQ01007513">
    <property type="protein sequence ID" value="MPM36147.1"/>
    <property type="molecule type" value="Genomic_DNA"/>
</dbReference>
<feature type="domain" description="PASTA" evidence="3">
    <location>
        <begin position="475"/>
        <end position="542"/>
    </location>
</feature>
<dbReference type="PROSITE" id="PS51178">
    <property type="entry name" value="PASTA"/>
    <property type="match status" value="2"/>
</dbReference>
<dbReference type="Gene3D" id="3.40.710.10">
    <property type="entry name" value="DD-peptidase/beta-lactamase superfamily"/>
    <property type="match status" value="1"/>
</dbReference>
<accession>A0A644Z698</accession>
<evidence type="ECO:0000256" key="2">
    <source>
        <dbReference type="ARBA" id="ARBA00023136"/>
    </source>
</evidence>
<dbReference type="PANTHER" id="PTHR30627">
    <property type="entry name" value="PEPTIDOGLYCAN D,D-TRANSPEPTIDASE"/>
    <property type="match status" value="1"/>
</dbReference>
<evidence type="ECO:0000259" key="3">
    <source>
        <dbReference type="PROSITE" id="PS51178"/>
    </source>
</evidence>
<feature type="domain" description="PASTA" evidence="3">
    <location>
        <begin position="414"/>
        <end position="473"/>
    </location>
</feature>
<dbReference type="GO" id="GO:0005886">
    <property type="term" value="C:plasma membrane"/>
    <property type="evidence" value="ECO:0007669"/>
    <property type="project" value="TreeGrafter"/>
</dbReference>
<dbReference type="SUPFAM" id="SSF56601">
    <property type="entry name" value="beta-lactamase/transpeptidase-like"/>
    <property type="match status" value="1"/>
</dbReference>
<dbReference type="InterPro" id="IPR050515">
    <property type="entry name" value="Beta-lactam/transpept"/>
</dbReference>
<dbReference type="InterPro" id="IPR012338">
    <property type="entry name" value="Beta-lactam/transpept-like"/>
</dbReference>
<dbReference type="InterPro" id="IPR001460">
    <property type="entry name" value="PCN-bd_Tpept"/>
</dbReference>
<comment type="caution">
    <text evidence="4">The sequence shown here is derived from an EMBL/GenBank/DDBJ whole genome shotgun (WGS) entry which is preliminary data.</text>
</comment>
<name>A0A644Z698_9ZZZZ</name>
<dbReference type="PANTHER" id="PTHR30627:SF1">
    <property type="entry name" value="PEPTIDOGLYCAN D,D-TRANSPEPTIDASE FTSI"/>
    <property type="match status" value="1"/>
</dbReference>
<dbReference type="CDD" id="cd06577">
    <property type="entry name" value="PASTA_pknB"/>
    <property type="match status" value="1"/>
</dbReference>
<proteinExistence type="predicted"/>
<dbReference type="GO" id="GO:0071555">
    <property type="term" value="P:cell wall organization"/>
    <property type="evidence" value="ECO:0007669"/>
    <property type="project" value="TreeGrafter"/>
</dbReference>
<dbReference type="SUPFAM" id="SSF54184">
    <property type="entry name" value="Penicillin-binding protein 2x (pbp-2x), c-terminal domain"/>
    <property type="match status" value="1"/>
</dbReference>
<dbReference type="SMART" id="SM00740">
    <property type="entry name" value="PASTA"/>
    <property type="match status" value="2"/>
</dbReference>
<protein>
    <submittedName>
        <fullName evidence="4">Stage V sporulation protein D</fullName>
    </submittedName>
</protein>
<keyword evidence="2" id="KW-0472">Membrane</keyword>
<gene>
    <name evidence="4" type="primary">spoVD_11</name>
    <name evidence="4" type="ORF">SDC9_82742</name>
</gene>
<organism evidence="4">
    <name type="scientific">bioreactor metagenome</name>
    <dbReference type="NCBI Taxonomy" id="1076179"/>
    <lineage>
        <taxon>unclassified sequences</taxon>
        <taxon>metagenomes</taxon>
        <taxon>ecological metagenomes</taxon>
    </lineage>
</organism>
<evidence type="ECO:0000313" key="4">
    <source>
        <dbReference type="EMBL" id="MPM36147.1"/>
    </source>
</evidence>